<proteinExistence type="predicted"/>
<evidence type="ECO:0000313" key="1">
    <source>
        <dbReference type="EMBL" id="KAJ7525549.1"/>
    </source>
</evidence>
<dbReference type="Proteomes" id="UP001162992">
    <property type="component" value="Chromosome 17"/>
</dbReference>
<protein>
    <submittedName>
        <fullName evidence="1">Uncharacterized protein</fullName>
    </submittedName>
</protein>
<dbReference type="EMBL" id="CM055108">
    <property type="protein sequence ID" value="KAJ7525549.1"/>
    <property type="molecule type" value="Genomic_DNA"/>
</dbReference>
<name>A0ACC2B865_DIPCM</name>
<comment type="caution">
    <text evidence="1">The sequence shown here is derived from an EMBL/GenBank/DDBJ whole genome shotgun (WGS) entry which is preliminary data.</text>
</comment>
<accession>A0ACC2B865</accession>
<reference evidence="2" key="1">
    <citation type="journal article" date="2024" name="Proc. Natl. Acad. Sci. U.S.A.">
        <title>Extraordinary preservation of gene collinearity over three hundred million years revealed in homosporous lycophytes.</title>
        <authorList>
            <person name="Li C."/>
            <person name="Wickell D."/>
            <person name="Kuo L.Y."/>
            <person name="Chen X."/>
            <person name="Nie B."/>
            <person name="Liao X."/>
            <person name="Peng D."/>
            <person name="Ji J."/>
            <person name="Jenkins J."/>
            <person name="Williams M."/>
            <person name="Shu S."/>
            <person name="Plott C."/>
            <person name="Barry K."/>
            <person name="Rajasekar S."/>
            <person name="Grimwood J."/>
            <person name="Han X."/>
            <person name="Sun S."/>
            <person name="Hou Z."/>
            <person name="He W."/>
            <person name="Dai G."/>
            <person name="Sun C."/>
            <person name="Schmutz J."/>
            <person name="Leebens-Mack J.H."/>
            <person name="Li F.W."/>
            <person name="Wang L."/>
        </authorList>
    </citation>
    <scope>NUCLEOTIDE SEQUENCE [LARGE SCALE GENOMIC DNA]</scope>
    <source>
        <strain evidence="2">cv. PW_Plant_1</strain>
    </source>
</reference>
<gene>
    <name evidence="1" type="ORF">O6H91_17G056100</name>
</gene>
<keyword evidence="2" id="KW-1185">Reference proteome</keyword>
<organism evidence="1 2">
    <name type="scientific">Diphasiastrum complanatum</name>
    <name type="common">Issler's clubmoss</name>
    <name type="synonym">Lycopodium complanatum</name>
    <dbReference type="NCBI Taxonomy" id="34168"/>
    <lineage>
        <taxon>Eukaryota</taxon>
        <taxon>Viridiplantae</taxon>
        <taxon>Streptophyta</taxon>
        <taxon>Embryophyta</taxon>
        <taxon>Tracheophyta</taxon>
        <taxon>Lycopodiopsida</taxon>
        <taxon>Lycopodiales</taxon>
        <taxon>Lycopodiaceae</taxon>
        <taxon>Lycopodioideae</taxon>
        <taxon>Diphasiastrum</taxon>
    </lineage>
</organism>
<evidence type="ECO:0000313" key="2">
    <source>
        <dbReference type="Proteomes" id="UP001162992"/>
    </source>
</evidence>
<sequence>MKVMPMDSSNFEGWDTEELRTQDGKRILYGYIARPNDMEQLDPHKKHLKKWSVENLEEKVHRPARKRNQDAEETEARRKVLEQVVEEAANHLQNEKTGVDMLKEALNKINKEIEEGSQREEAAEARHRQELSLSRKAFEEDLQKRKIQYQQMELEIRAQLSFKKASLLRNTMKWNQEAQELQHAIEEKKRKHEMRQKEALEEMASDCDLQALMEARLADLKGRMHEMTLELQRKHQEEKMKLKERIQKEREEFLQEHLTVRTELENKAKAAKEETNRLKTETDSNINKECVVCYFKFGADKLRAYFEACGHANVCIQCADEMWQFKNKACPTCKAAQKRRPTKFPVNIYL</sequence>